<dbReference type="OrthoDB" id="2789670at2759"/>
<dbReference type="PRINTS" id="PR00385">
    <property type="entry name" value="P450"/>
</dbReference>
<evidence type="ECO:0000313" key="12">
    <source>
        <dbReference type="Proteomes" id="UP000054217"/>
    </source>
</evidence>
<evidence type="ECO:0000256" key="1">
    <source>
        <dbReference type="ARBA" id="ARBA00001971"/>
    </source>
</evidence>
<dbReference type="InterPro" id="IPR002401">
    <property type="entry name" value="Cyt_P450_E_grp-I"/>
</dbReference>
<gene>
    <name evidence="11" type="ORF">M404DRAFT_190208</name>
</gene>
<accession>A0A0C3PKU5</accession>
<evidence type="ECO:0000256" key="4">
    <source>
        <dbReference type="ARBA" id="ARBA00022617"/>
    </source>
</evidence>
<comment type="pathway">
    <text evidence="2">Secondary metabolite biosynthesis.</text>
</comment>
<reference evidence="12" key="2">
    <citation type="submission" date="2015-01" db="EMBL/GenBank/DDBJ databases">
        <title>Evolutionary Origins and Diversification of the Mycorrhizal Mutualists.</title>
        <authorList>
            <consortium name="DOE Joint Genome Institute"/>
            <consortium name="Mycorrhizal Genomics Consortium"/>
            <person name="Kohler A."/>
            <person name="Kuo A."/>
            <person name="Nagy L.G."/>
            <person name="Floudas D."/>
            <person name="Copeland A."/>
            <person name="Barry K.W."/>
            <person name="Cichocki N."/>
            <person name="Veneault-Fourrey C."/>
            <person name="LaButti K."/>
            <person name="Lindquist E.A."/>
            <person name="Lipzen A."/>
            <person name="Lundell T."/>
            <person name="Morin E."/>
            <person name="Murat C."/>
            <person name="Riley R."/>
            <person name="Ohm R."/>
            <person name="Sun H."/>
            <person name="Tunlid A."/>
            <person name="Henrissat B."/>
            <person name="Grigoriev I.V."/>
            <person name="Hibbett D.S."/>
            <person name="Martin F."/>
        </authorList>
    </citation>
    <scope>NUCLEOTIDE SEQUENCE [LARGE SCALE GENOMIC DNA]</scope>
    <source>
        <strain evidence="12">Marx 270</strain>
    </source>
</reference>
<dbReference type="GO" id="GO:0016705">
    <property type="term" value="F:oxidoreductase activity, acting on paired donors, with incorporation or reduction of molecular oxygen"/>
    <property type="evidence" value="ECO:0007669"/>
    <property type="project" value="InterPro"/>
</dbReference>
<feature type="binding site" description="axial binding residue" evidence="9">
    <location>
        <position position="338"/>
    </location>
    <ligand>
        <name>heme</name>
        <dbReference type="ChEBI" id="CHEBI:30413"/>
    </ligand>
    <ligandPart>
        <name>Fe</name>
        <dbReference type="ChEBI" id="CHEBI:18248"/>
    </ligandPart>
</feature>
<dbReference type="Proteomes" id="UP000054217">
    <property type="component" value="Unassembled WGS sequence"/>
</dbReference>
<dbReference type="PANTHER" id="PTHR46300:SF7">
    <property type="entry name" value="P450, PUTATIVE (EUROFUNG)-RELATED"/>
    <property type="match status" value="1"/>
</dbReference>
<keyword evidence="6 10" id="KW-0560">Oxidoreductase</keyword>
<keyword evidence="5 9" id="KW-0479">Metal-binding</keyword>
<evidence type="ECO:0000313" key="11">
    <source>
        <dbReference type="EMBL" id="KIO14860.1"/>
    </source>
</evidence>
<dbReference type="Gene3D" id="1.10.630.10">
    <property type="entry name" value="Cytochrome P450"/>
    <property type="match status" value="1"/>
</dbReference>
<dbReference type="EMBL" id="KN831944">
    <property type="protein sequence ID" value="KIO14860.1"/>
    <property type="molecule type" value="Genomic_DNA"/>
</dbReference>
<evidence type="ECO:0000256" key="5">
    <source>
        <dbReference type="ARBA" id="ARBA00022723"/>
    </source>
</evidence>
<dbReference type="STRING" id="870435.A0A0C3PKU5"/>
<dbReference type="AlphaFoldDB" id="A0A0C3PKU5"/>
<dbReference type="SUPFAM" id="SSF48264">
    <property type="entry name" value="Cytochrome P450"/>
    <property type="match status" value="1"/>
</dbReference>
<dbReference type="PANTHER" id="PTHR46300">
    <property type="entry name" value="P450, PUTATIVE (EUROFUNG)-RELATED-RELATED"/>
    <property type="match status" value="1"/>
</dbReference>
<organism evidence="11 12">
    <name type="scientific">Pisolithus tinctorius Marx 270</name>
    <dbReference type="NCBI Taxonomy" id="870435"/>
    <lineage>
        <taxon>Eukaryota</taxon>
        <taxon>Fungi</taxon>
        <taxon>Dikarya</taxon>
        <taxon>Basidiomycota</taxon>
        <taxon>Agaricomycotina</taxon>
        <taxon>Agaricomycetes</taxon>
        <taxon>Agaricomycetidae</taxon>
        <taxon>Boletales</taxon>
        <taxon>Sclerodermatineae</taxon>
        <taxon>Pisolithaceae</taxon>
        <taxon>Pisolithus</taxon>
    </lineage>
</organism>
<dbReference type="InterPro" id="IPR050364">
    <property type="entry name" value="Cytochrome_P450_fung"/>
</dbReference>
<reference evidence="11 12" key="1">
    <citation type="submission" date="2014-04" db="EMBL/GenBank/DDBJ databases">
        <authorList>
            <consortium name="DOE Joint Genome Institute"/>
            <person name="Kuo A."/>
            <person name="Kohler A."/>
            <person name="Costa M.D."/>
            <person name="Nagy L.G."/>
            <person name="Floudas D."/>
            <person name="Copeland A."/>
            <person name="Barry K.W."/>
            <person name="Cichocki N."/>
            <person name="Veneault-Fourrey C."/>
            <person name="LaButti K."/>
            <person name="Lindquist E.A."/>
            <person name="Lipzen A."/>
            <person name="Lundell T."/>
            <person name="Morin E."/>
            <person name="Murat C."/>
            <person name="Sun H."/>
            <person name="Tunlid A."/>
            <person name="Henrissat B."/>
            <person name="Grigoriev I.V."/>
            <person name="Hibbett D.S."/>
            <person name="Martin F."/>
            <person name="Nordberg H.P."/>
            <person name="Cantor M.N."/>
            <person name="Hua S.X."/>
        </authorList>
    </citation>
    <scope>NUCLEOTIDE SEQUENCE [LARGE SCALE GENOMIC DNA]</scope>
    <source>
        <strain evidence="11 12">Marx 270</strain>
    </source>
</reference>
<evidence type="ECO:0000256" key="10">
    <source>
        <dbReference type="RuleBase" id="RU000461"/>
    </source>
</evidence>
<comment type="cofactor">
    <cofactor evidence="1 9">
        <name>heme</name>
        <dbReference type="ChEBI" id="CHEBI:30413"/>
    </cofactor>
</comment>
<comment type="similarity">
    <text evidence="3 10">Belongs to the cytochrome P450 family.</text>
</comment>
<dbReference type="GO" id="GO:0004497">
    <property type="term" value="F:monooxygenase activity"/>
    <property type="evidence" value="ECO:0007669"/>
    <property type="project" value="UniProtKB-KW"/>
</dbReference>
<evidence type="ECO:0000256" key="3">
    <source>
        <dbReference type="ARBA" id="ARBA00010617"/>
    </source>
</evidence>
<dbReference type="GO" id="GO:0005506">
    <property type="term" value="F:iron ion binding"/>
    <property type="evidence" value="ECO:0007669"/>
    <property type="project" value="InterPro"/>
</dbReference>
<evidence type="ECO:0000256" key="6">
    <source>
        <dbReference type="ARBA" id="ARBA00023002"/>
    </source>
</evidence>
<dbReference type="CDD" id="cd11065">
    <property type="entry name" value="CYP64-like"/>
    <property type="match status" value="1"/>
</dbReference>
<proteinExistence type="inferred from homology"/>
<evidence type="ECO:0000256" key="8">
    <source>
        <dbReference type="ARBA" id="ARBA00023033"/>
    </source>
</evidence>
<evidence type="ECO:0000256" key="7">
    <source>
        <dbReference type="ARBA" id="ARBA00023004"/>
    </source>
</evidence>
<dbReference type="HOGENOM" id="CLU_001570_2_0_1"/>
<name>A0A0C3PKU5_PISTI</name>
<keyword evidence="8 10" id="KW-0503">Monooxygenase</keyword>
<sequence>MIPPDPRFGLDFNTGLLPYGDKWRLHRKMFNVAFSKQTSKKYQVVQMEKVHQFLVNLLSTPHDYPKHVATLSAAIIMAITYGYDVASKDDPFVTNVAHLVELITNILTAERAMLLNAIPLLAYIPSWLPGGRIKKRAAESRALARTVLDDPVKYVQDRTVAGTPTTSIVGDLFEMEIGKEFASSKDELIKGVAATVFLGGAETTSSALLIFLLAMVLNPEVQTEAQEEIDRVVGDARLPEFGDRENLPYVEAVLIETLRWHPINPLLPLPHMTTTADVFNGMHIPKGVIVMTNFWAITRNEKRYPNPTAFNPRRHLTASGTLAEGTNYPLFGYGRRICPGRHIGDQSFWVAAVSILATLRIGKARNEAGHEVDFTPEFIMAGLASHPKHFPCSIEPRSPRAAELIYASVGGN</sequence>
<dbReference type="InterPro" id="IPR036396">
    <property type="entry name" value="Cyt_P450_sf"/>
</dbReference>
<dbReference type="PROSITE" id="PS00086">
    <property type="entry name" value="CYTOCHROME_P450"/>
    <property type="match status" value="1"/>
</dbReference>
<keyword evidence="12" id="KW-1185">Reference proteome</keyword>
<keyword evidence="7 9" id="KW-0408">Iron</keyword>
<dbReference type="PRINTS" id="PR00463">
    <property type="entry name" value="EP450I"/>
</dbReference>
<keyword evidence="4 9" id="KW-0349">Heme</keyword>
<dbReference type="InterPro" id="IPR017972">
    <property type="entry name" value="Cyt_P450_CS"/>
</dbReference>
<evidence type="ECO:0000256" key="2">
    <source>
        <dbReference type="ARBA" id="ARBA00005179"/>
    </source>
</evidence>
<protein>
    <recommendedName>
        <fullName evidence="13">Cytochrome P450</fullName>
    </recommendedName>
</protein>
<dbReference type="GO" id="GO:0020037">
    <property type="term" value="F:heme binding"/>
    <property type="evidence" value="ECO:0007669"/>
    <property type="project" value="InterPro"/>
</dbReference>
<dbReference type="Pfam" id="PF00067">
    <property type="entry name" value="p450"/>
    <property type="match status" value="1"/>
</dbReference>
<evidence type="ECO:0000256" key="9">
    <source>
        <dbReference type="PIRSR" id="PIRSR602401-1"/>
    </source>
</evidence>
<dbReference type="InterPro" id="IPR001128">
    <property type="entry name" value="Cyt_P450"/>
</dbReference>
<evidence type="ECO:0008006" key="13">
    <source>
        <dbReference type="Google" id="ProtNLM"/>
    </source>
</evidence>
<dbReference type="InParanoid" id="A0A0C3PKU5"/>